<dbReference type="OrthoDB" id="1708042at2"/>
<dbReference type="AlphaFoldDB" id="A0A267MJZ5"/>
<sequence>MKRVGVEKSLQNVKTFLSNEGYDVVEFENNNSDIRNLDAVVVTGQSNNFLGMQNTTTKAPVISADGCTPEDIKNQLTNTFS</sequence>
<gene>
    <name evidence="1" type="ORF">CCE28_11850</name>
</gene>
<dbReference type="RefSeq" id="WP_095133935.1">
    <property type="nucleotide sequence ID" value="NZ_NIBG01000009.1"/>
</dbReference>
<dbReference type="InterPro" id="IPR005370">
    <property type="entry name" value="UPF0180"/>
</dbReference>
<evidence type="ECO:0008006" key="3">
    <source>
        <dbReference type="Google" id="ProtNLM"/>
    </source>
</evidence>
<dbReference type="Pfam" id="PF03698">
    <property type="entry name" value="UPF0180"/>
    <property type="match status" value="1"/>
</dbReference>
<dbReference type="EMBL" id="NIBG01000009">
    <property type="protein sequence ID" value="PAB59205.1"/>
    <property type="molecule type" value="Genomic_DNA"/>
</dbReference>
<name>A0A267MJZ5_9FIRM</name>
<keyword evidence="2" id="KW-1185">Reference proteome</keyword>
<evidence type="ECO:0000313" key="2">
    <source>
        <dbReference type="Proteomes" id="UP000216024"/>
    </source>
</evidence>
<organism evidence="1 2">
    <name type="scientific">Anaeromicrobium sediminis</name>
    <dbReference type="NCBI Taxonomy" id="1478221"/>
    <lineage>
        <taxon>Bacteria</taxon>
        <taxon>Bacillati</taxon>
        <taxon>Bacillota</taxon>
        <taxon>Clostridia</taxon>
        <taxon>Peptostreptococcales</taxon>
        <taxon>Thermotaleaceae</taxon>
        <taxon>Anaeromicrobium</taxon>
    </lineage>
</organism>
<accession>A0A267MJZ5</accession>
<dbReference type="Proteomes" id="UP000216024">
    <property type="component" value="Unassembled WGS sequence"/>
</dbReference>
<comment type="caution">
    <text evidence="1">The sequence shown here is derived from an EMBL/GenBank/DDBJ whole genome shotgun (WGS) entry which is preliminary data.</text>
</comment>
<proteinExistence type="predicted"/>
<protein>
    <recommendedName>
        <fullName evidence="3">YkuS family protein</fullName>
    </recommendedName>
</protein>
<reference evidence="1 2" key="1">
    <citation type="submission" date="2017-06" db="EMBL/GenBank/DDBJ databases">
        <title>Draft genome sequence of anaerobic fermentative bacterium Anaeromicrobium sediminis DY2726D isolated from West Pacific Ocean sediments.</title>
        <authorList>
            <person name="Zeng X."/>
        </authorList>
    </citation>
    <scope>NUCLEOTIDE SEQUENCE [LARGE SCALE GENOMIC DNA]</scope>
    <source>
        <strain evidence="1 2">DY2726D</strain>
    </source>
</reference>
<evidence type="ECO:0000313" key="1">
    <source>
        <dbReference type="EMBL" id="PAB59205.1"/>
    </source>
</evidence>